<dbReference type="InterPro" id="IPR000668">
    <property type="entry name" value="Peptidase_C1A_C"/>
</dbReference>
<evidence type="ECO:0000256" key="2">
    <source>
        <dbReference type="ARBA" id="ARBA00023157"/>
    </source>
</evidence>
<dbReference type="Proteomes" id="UP000246121">
    <property type="component" value="Unassembled WGS sequence"/>
</dbReference>
<dbReference type="VEuPathDB" id="TriTrypDB:TCSYLVIO_001921"/>
<dbReference type="VEuPathDB" id="TriTrypDB:Tc_MARK_707"/>
<keyword evidence="2" id="KW-1015">Disulfide bond</keyword>
<keyword evidence="3" id="KW-1133">Transmembrane helix</keyword>
<evidence type="ECO:0000313" key="8">
    <source>
        <dbReference type="Proteomes" id="UP000246121"/>
    </source>
</evidence>
<dbReference type="VEuPathDB" id="TriTrypDB:TcCLB.508173.110"/>
<feature type="signal peptide" evidence="4">
    <location>
        <begin position="1"/>
        <end position="21"/>
    </location>
</feature>
<dbReference type="VEuPathDB" id="TriTrypDB:BCY84_16380"/>
<dbReference type="InterPro" id="IPR039417">
    <property type="entry name" value="Peptidase_C1A_papain-like"/>
</dbReference>
<protein>
    <submittedName>
        <fullName evidence="7">Putative cysteine proteinase</fullName>
    </submittedName>
</protein>
<reference evidence="7 8" key="1">
    <citation type="journal article" date="2018" name="Microb. Genom.">
        <title>Expanding an expanded genome: long-read sequencing of Trypanosoma cruzi.</title>
        <authorList>
            <person name="Berna L."/>
            <person name="Rodriguez M."/>
            <person name="Chiribao M.L."/>
            <person name="Parodi-Talice A."/>
            <person name="Pita S."/>
            <person name="Rijo G."/>
            <person name="Alvarez-Valin F."/>
            <person name="Robello C."/>
        </authorList>
    </citation>
    <scope>NUCLEOTIDE SEQUENCE [LARGE SCALE GENOMIC DNA]</scope>
    <source>
        <strain evidence="7 8">Dm28c</strain>
    </source>
</reference>
<sequence>MWNPICCFFFVAMATTAVATAASAITVTSNEDYLAQYTFEKYIADFGKRYADPEEHRKRAAIFKENLAEVRAFNGVLGRSYRLGINKFSDMTKEEFNAKFNGRVAAPQSTRSPQRASYKHTKATFPEALNWQEAKNPVLTPVKDQGSCGSCWAHAATESVESMYAISSGKLLTLSTQQITSCVNNTRKCGGSGGCGGGTAQLAWEYIMNTGGITLDAEYPYVSGETSVTGSCVLNRSMPRVVNVYGYASLPHNDYEAVIEALVQKGPLAVSVAAGDWKFYTGGVFDGCGKYGENITINHAVQLVGYGTDNKTNQDYWVVRNSWGEDWGEKGFIRLLRKKHDEMCVFNNAWNTAGGGCADDPNNTIVACGMCGILYDVAYPVVTKPPGRGRFLWAAGTAFGGLCFVMIVLVILSRYRGNTPKVCEAFREESEALN</sequence>
<dbReference type="InterPro" id="IPR013128">
    <property type="entry name" value="Peptidase_C1A"/>
</dbReference>
<dbReference type="VEuPathDB" id="TriTrypDB:TcCLB.508317.10"/>
<organism evidence="7 8">
    <name type="scientific">Trypanosoma cruzi</name>
    <dbReference type="NCBI Taxonomy" id="5693"/>
    <lineage>
        <taxon>Eukaryota</taxon>
        <taxon>Discoba</taxon>
        <taxon>Euglenozoa</taxon>
        <taxon>Kinetoplastea</taxon>
        <taxon>Metakinetoplastina</taxon>
        <taxon>Trypanosomatida</taxon>
        <taxon>Trypanosomatidae</taxon>
        <taxon>Trypanosoma</taxon>
        <taxon>Schizotrypanum</taxon>
    </lineage>
</organism>
<dbReference type="Gene3D" id="3.90.70.10">
    <property type="entry name" value="Cysteine proteinases"/>
    <property type="match status" value="1"/>
</dbReference>
<dbReference type="PROSITE" id="PS00639">
    <property type="entry name" value="THIOL_PROTEASE_HIS"/>
    <property type="match status" value="1"/>
</dbReference>
<keyword evidence="3" id="KW-0812">Transmembrane</keyword>
<feature type="transmembrane region" description="Helical" evidence="3">
    <location>
        <begin position="391"/>
        <end position="412"/>
    </location>
</feature>
<name>A0A2V2VBF2_TRYCR</name>
<dbReference type="InterPro" id="IPR025660">
    <property type="entry name" value="Pept_his_AS"/>
</dbReference>
<evidence type="ECO:0000256" key="3">
    <source>
        <dbReference type="SAM" id="Phobius"/>
    </source>
</evidence>
<dbReference type="AlphaFoldDB" id="A0A2V2VBF2"/>
<dbReference type="Pfam" id="PF08246">
    <property type="entry name" value="Inhibitor_I29"/>
    <property type="match status" value="1"/>
</dbReference>
<feature type="domain" description="Peptidase C1A papain C-terminal" evidence="5">
    <location>
        <begin position="125"/>
        <end position="353"/>
    </location>
</feature>
<dbReference type="InterPro" id="IPR038765">
    <property type="entry name" value="Papain-like_cys_pep_sf"/>
</dbReference>
<dbReference type="VEuPathDB" id="TriTrypDB:ECC02_008659"/>
<dbReference type="VEuPathDB" id="TriTrypDB:TcCL_NonESM13437"/>
<feature type="domain" description="Cathepsin propeptide inhibitor" evidence="6">
    <location>
        <begin position="39"/>
        <end position="96"/>
    </location>
</feature>
<dbReference type="GO" id="GO:0006508">
    <property type="term" value="P:proteolysis"/>
    <property type="evidence" value="ECO:0007669"/>
    <property type="project" value="InterPro"/>
</dbReference>
<dbReference type="GO" id="GO:0008234">
    <property type="term" value="F:cysteine-type peptidase activity"/>
    <property type="evidence" value="ECO:0007669"/>
    <property type="project" value="InterPro"/>
</dbReference>
<dbReference type="PROSITE" id="PS00139">
    <property type="entry name" value="THIOL_PROTEASE_CYS"/>
    <property type="match status" value="1"/>
</dbReference>
<dbReference type="CDD" id="cd02248">
    <property type="entry name" value="Peptidase_C1A"/>
    <property type="match status" value="1"/>
</dbReference>
<dbReference type="VEuPathDB" id="TriTrypDB:TcG_06635"/>
<dbReference type="SMART" id="SM00848">
    <property type="entry name" value="Inhibitor_I29"/>
    <property type="match status" value="1"/>
</dbReference>
<dbReference type="SUPFAM" id="SSF54001">
    <property type="entry name" value="Cysteine proteinases"/>
    <property type="match status" value="1"/>
</dbReference>
<evidence type="ECO:0000256" key="4">
    <source>
        <dbReference type="SAM" id="SignalP"/>
    </source>
</evidence>
<dbReference type="InterPro" id="IPR025661">
    <property type="entry name" value="Pept_asp_AS"/>
</dbReference>
<keyword evidence="4" id="KW-0732">Signal</keyword>
<dbReference type="OrthoDB" id="190265at2759"/>
<evidence type="ECO:0000259" key="5">
    <source>
        <dbReference type="SMART" id="SM00645"/>
    </source>
</evidence>
<accession>A0A2V2VBF2</accession>
<dbReference type="Pfam" id="PF00112">
    <property type="entry name" value="Peptidase_C1"/>
    <property type="match status" value="1"/>
</dbReference>
<dbReference type="PRINTS" id="PR00705">
    <property type="entry name" value="PAPAIN"/>
</dbReference>
<dbReference type="InterPro" id="IPR013201">
    <property type="entry name" value="Prot_inhib_I29"/>
</dbReference>
<dbReference type="VEuPathDB" id="TriTrypDB:C3747_53g178"/>
<dbReference type="VEuPathDB" id="TriTrypDB:TCDM_01937"/>
<comment type="caution">
    <text evidence="7">The sequence shown here is derived from an EMBL/GenBank/DDBJ whole genome shotgun (WGS) entry which is preliminary data.</text>
</comment>
<dbReference type="PANTHER" id="PTHR12411">
    <property type="entry name" value="CYSTEINE PROTEASE FAMILY C1-RELATED"/>
    <property type="match status" value="1"/>
</dbReference>
<comment type="similarity">
    <text evidence="1">Belongs to the peptidase C1 family.</text>
</comment>
<evidence type="ECO:0000256" key="1">
    <source>
        <dbReference type="ARBA" id="ARBA00008455"/>
    </source>
</evidence>
<proteinExistence type="inferred from homology"/>
<dbReference type="VEuPathDB" id="TriTrypDB:TcBrA4_0087520"/>
<dbReference type="SMART" id="SM00645">
    <property type="entry name" value="Pept_C1"/>
    <property type="match status" value="1"/>
</dbReference>
<evidence type="ECO:0000259" key="6">
    <source>
        <dbReference type="SMART" id="SM00848"/>
    </source>
</evidence>
<keyword evidence="3" id="KW-0472">Membrane</keyword>
<dbReference type="VEuPathDB" id="TriTrypDB:TcYC6_0045380"/>
<feature type="chain" id="PRO_5030058682" evidence="4">
    <location>
        <begin position="22"/>
        <end position="434"/>
    </location>
</feature>
<dbReference type="EMBL" id="PRFA01000030">
    <property type="protein sequence ID" value="PWU93591.1"/>
    <property type="molecule type" value="Genomic_DNA"/>
</dbReference>
<dbReference type="InterPro" id="IPR000169">
    <property type="entry name" value="Pept_cys_AS"/>
</dbReference>
<evidence type="ECO:0000313" key="7">
    <source>
        <dbReference type="EMBL" id="PWU93591.1"/>
    </source>
</evidence>
<dbReference type="PROSITE" id="PS00640">
    <property type="entry name" value="THIOL_PROTEASE_ASN"/>
    <property type="match status" value="1"/>
</dbReference>
<gene>
    <name evidence="7" type="ORF">C4B63_30g282</name>
</gene>
<dbReference type="VEuPathDB" id="TriTrypDB:C4B63_30g282"/>